<proteinExistence type="predicted"/>
<evidence type="ECO:0000256" key="3">
    <source>
        <dbReference type="ARBA" id="ARBA00022989"/>
    </source>
</evidence>
<dbReference type="GO" id="GO:0016020">
    <property type="term" value="C:membrane"/>
    <property type="evidence" value="ECO:0007669"/>
    <property type="project" value="UniProtKB-SubCell"/>
</dbReference>
<organism evidence="6 7">
    <name type="scientific">Candidatus Staskawiczbacteria bacterium RIFCSPHIGHO2_01_FULL_39_25</name>
    <dbReference type="NCBI Taxonomy" id="1802202"/>
    <lineage>
        <taxon>Bacteria</taxon>
        <taxon>Candidatus Staskawicziibacteriota</taxon>
    </lineage>
</organism>
<name>A0A1G2HM54_9BACT</name>
<sequence length="97" mass="11010">MINIFGAIASTVAMISILVGPISQIIKNYKRKSCEGLSFFFVLLPFFSYIAWASYGISKDDFFLYFTQVPGSIFMLVILIQFFVYKKPKKKDSGAEL</sequence>
<keyword evidence="4 5" id="KW-0472">Membrane</keyword>
<dbReference type="InterPro" id="IPR006603">
    <property type="entry name" value="PQ-loop_rpt"/>
</dbReference>
<accession>A0A1G2HM54</accession>
<dbReference type="Pfam" id="PF03083">
    <property type="entry name" value="MtN3_slv"/>
    <property type="match status" value="1"/>
</dbReference>
<feature type="transmembrane region" description="Helical" evidence="5">
    <location>
        <begin position="38"/>
        <end position="57"/>
    </location>
</feature>
<dbReference type="STRING" id="1802202.A2730_03585"/>
<reference evidence="6 7" key="1">
    <citation type="journal article" date="2016" name="Nat. Commun.">
        <title>Thousands of microbial genomes shed light on interconnected biogeochemical processes in an aquifer system.</title>
        <authorList>
            <person name="Anantharaman K."/>
            <person name="Brown C.T."/>
            <person name="Hug L.A."/>
            <person name="Sharon I."/>
            <person name="Castelle C.J."/>
            <person name="Probst A.J."/>
            <person name="Thomas B.C."/>
            <person name="Singh A."/>
            <person name="Wilkins M.J."/>
            <person name="Karaoz U."/>
            <person name="Brodie E.L."/>
            <person name="Williams K.H."/>
            <person name="Hubbard S.S."/>
            <person name="Banfield J.F."/>
        </authorList>
    </citation>
    <scope>NUCLEOTIDE SEQUENCE [LARGE SCALE GENOMIC DNA]</scope>
</reference>
<evidence type="ECO:0000256" key="1">
    <source>
        <dbReference type="ARBA" id="ARBA00004141"/>
    </source>
</evidence>
<evidence type="ECO:0000313" key="6">
    <source>
        <dbReference type="EMBL" id="OGZ63604.1"/>
    </source>
</evidence>
<dbReference type="AlphaFoldDB" id="A0A1G2HM54"/>
<keyword evidence="2 5" id="KW-0812">Transmembrane</keyword>
<gene>
    <name evidence="6" type="ORF">A2730_03585</name>
</gene>
<evidence type="ECO:0000313" key="7">
    <source>
        <dbReference type="Proteomes" id="UP000176855"/>
    </source>
</evidence>
<dbReference type="InterPro" id="IPR004316">
    <property type="entry name" value="SWEET_rpt"/>
</dbReference>
<keyword evidence="3 5" id="KW-1133">Transmembrane helix</keyword>
<comment type="subcellular location">
    <subcellularLocation>
        <location evidence="1">Membrane</location>
        <topology evidence="1">Multi-pass membrane protein</topology>
    </subcellularLocation>
</comment>
<protein>
    <submittedName>
        <fullName evidence="6">Uncharacterized protein</fullName>
    </submittedName>
</protein>
<evidence type="ECO:0000256" key="5">
    <source>
        <dbReference type="SAM" id="Phobius"/>
    </source>
</evidence>
<dbReference type="EMBL" id="MHOO01000012">
    <property type="protein sequence ID" value="OGZ63604.1"/>
    <property type="molecule type" value="Genomic_DNA"/>
</dbReference>
<evidence type="ECO:0000256" key="2">
    <source>
        <dbReference type="ARBA" id="ARBA00022692"/>
    </source>
</evidence>
<comment type="caution">
    <text evidence="6">The sequence shown here is derived from an EMBL/GenBank/DDBJ whole genome shotgun (WGS) entry which is preliminary data.</text>
</comment>
<feature type="transmembrane region" description="Helical" evidence="5">
    <location>
        <begin position="6"/>
        <end position="26"/>
    </location>
</feature>
<dbReference type="Proteomes" id="UP000176855">
    <property type="component" value="Unassembled WGS sequence"/>
</dbReference>
<evidence type="ECO:0000256" key="4">
    <source>
        <dbReference type="ARBA" id="ARBA00023136"/>
    </source>
</evidence>
<dbReference type="SMART" id="SM00679">
    <property type="entry name" value="CTNS"/>
    <property type="match status" value="1"/>
</dbReference>
<dbReference type="Gene3D" id="1.20.1280.290">
    <property type="match status" value="1"/>
</dbReference>
<feature type="transmembrane region" description="Helical" evidence="5">
    <location>
        <begin position="63"/>
        <end position="85"/>
    </location>
</feature>